<organism evidence="2 3">
    <name type="scientific">Persicitalea jodogahamensis</name>
    <dbReference type="NCBI Taxonomy" id="402147"/>
    <lineage>
        <taxon>Bacteria</taxon>
        <taxon>Pseudomonadati</taxon>
        <taxon>Bacteroidota</taxon>
        <taxon>Cytophagia</taxon>
        <taxon>Cytophagales</taxon>
        <taxon>Spirosomataceae</taxon>
        <taxon>Persicitalea</taxon>
    </lineage>
</organism>
<proteinExistence type="predicted"/>
<protein>
    <recommendedName>
        <fullName evidence="4">Outer membrane protein beta-barrel domain-containing protein</fullName>
    </recommendedName>
</protein>
<feature type="signal peptide" evidence="1">
    <location>
        <begin position="1"/>
        <end position="20"/>
    </location>
</feature>
<dbReference type="RefSeq" id="WP_189564798.1">
    <property type="nucleotide sequence ID" value="NZ_BMXF01000002.1"/>
</dbReference>
<sequence>MRKIYFPLLILLGMSTHALAQEFTRPYQDERLGYMEIGLGVVASKAGAAYTVSPAFLKDTRLGWQVFFTPQFIVSPHINVGLKLGGVFRPKFFDVESNSQLQSKFTPFAMPMADFYFSGGGSARFFIGVAAGATYIGKLEARNALTDDTYYFRRRDRDIFFTVAPHFGVVFGDLKISVEHMVTMPFNPDITSLTLSNTIPMGKRRFF</sequence>
<dbReference type="EMBL" id="BMXF01000002">
    <property type="protein sequence ID" value="GHB70503.1"/>
    <property type="molecule type" value="Genomic_DNA"/>
</dbReference>
<evidence type="ECO:0000313" key="2">
    <source>
        <dbReference type="EMBL" id="GHB70503.1"/>
    </source>
</evidence>
<reference evidence="2 3" key="1">
    <citation type="journal article" date="2014" name="Int. J. Syst. Evol. Microbiol.">
        <title>Complete genome sequence of Corynebacterium casei LMG S-19264T (=DSM 44701T), isolated from a smear-ripened cheese.</title>
        <authorList>
            <consortium name="US DOE Joint Genome Institute (JGI-PGF)"/>
            <person name="Walter F."/>
            <person name="Albersmeier A."/>
            <person name="Kalinowski J."/>
            <person name="Ruckert C."/>
        </authorList>
    </citation>
    <scope>NUCLEOTIDE SEQUENCE [LARGE SCALE GENOMIC DNA]</scope>
    <source>
        <strain evidence="2 3">KCTC 12866</strain>
    </source>
</reference>
<gene>
    <name evidence="2" type="ORF">GCM10007390_25240</name>
</gene>
<evidence type="ECO:0008006" key="4">
    <source>
        <dbReference type="Google" id="ProtNLM"/>
    </source>
</evidence>
<dbReference type="Proteomes" id="UP000598271">
    <property type="component" value="Unassembled WGS sequence"/>
</dbReference>
<accession>A0A8J3G8Z7</accession>
<name>A0A8J3G8Z7_9BACT</name>
<keyword evidence="1" id="KW-0732">Signal</keyword>
<evidence type="ECO:0000313" key="3">
    <source>
        <dbReference type="Proteomes" id="UP000598271"/>
    </source>
</evidence>
<keyword evidence="3" id="KW-1185">Reference proteome</keyword>
<evidence type="ECO:0000256" key="1">
    <source>
        <dbReference type="SAM" id="SignalP"/>
    </source>
</evidence>
<dbReference type="AlphaFoldDB" id="A0A8J3G8Z7"/>
<feature type="chain" id="PRO_5035301517" description="Outer membrane protein beta-barrel domain-containing protein" evidence="1">
    <location>
        <begin position="21"/>
        <end position="207"/>
    </location>
</feature>
<comment type="caution">
    <text evidence="2">The sequence shown here is derived from an EMBL/GenBank/DDBJ whole genome shotgun (WGS) entry which is preliminary data.</text>
</comment>